<dbReference type="InterPro" id="IPR002052">
    <property type="entry name" value="DNA_methylase_N6_adenine_CS"/>
</dbReference>
<evidence type="ECO:0000256" key="1">
    <source>
        <dbReference type="ARBA" id="ARBA00022603"/>
    </source>
</evidence>
<dbReference type="PROSITE" id="PS51143">
    <property type="entry name" value="MT_A70"/>
    <property type="match status" value="1"/>
</dbReference>
<dbReference type="InterPro" id="IPR007757">
    <property type="entry name" value="MT-A70-like"/>
</dbReference>
<organism evidence="5 6">
    <name type="scientific">Brucella tritici</name>
    <dbReference type="NCBI Taxonomy" id="94626"/>
    <lineage>
        <taxon>Bacteria</taxon>
        <taxon>Pseudomonadati</taxon>
        <taxon>Pseudomonadota</taxon>
        <taxon>Alphaproteobacteria</taxon>
        <taxon>Hyphomicrobiales</taxon>
        <taxon>Brucellaceae</taxon>
        <taxon>Brucella/Ochrobactrum group</taxon>
        <taxon>Brucella</taxon>
    </lineage>
</organism>
<keyword evidence="3" id="KW-0949">S-adenosyl-L-methionine</keyword>
<reference evidence="5 6" key="1">
    <citation type="submission" date="2019-09" db="EMBL/GenBank/DDBJ databases">
        <title>Taxonomic organization of the family Brucellaceae based on a phylogenomic approach.</title>
        <authorList>
            <person name="Leclercq S."/>
            <person name="Cloeckaert A."/>
            <person name="Zygmunt M.S."/>
        </authorList>
    </citation>
    <scope>NUCLEOTIDE SEQUENCE [LARGE SCALE GENOMIC DNA]</scope>
    <source>
        <strain evidence="5 6">TA93</strain>
    </source>
</reference>
<evidence type="ECO:0000256" key="3">
    <source>
        <dbReference type="ARBA" id="ARBA00022691"/>
    </source>
</evidence>
<gene>
    <name evidence="5" type="ORF">F9K94_15520</name>
</gene>
<dbReference type="PROSITE" id="PS00092">
    <property type="entry name" value="N6_MTASE"/>
    <property type="match status" value="1"/>
</dbReference>
<keyword evidence="2" id="KW-0808">Transferase</keyword>
<dbReference type="SUPFAM" id="SSF53335">
    <property type="entry name" value="S-adenosyl-L-methionine-dependent methyltransferases"/>
    <property type="match status" value="1"/>
</dbReference>
<evidence type="ECO:0000256" key="4">
    <source>
        <dbReference type="PROSITE-ProRule" id="PRU00489"/>
    </source>
</evidence>
<sequence>MKNKSSYDVLVVDPPWSYGSNTGRPNRVAEAHYPTIGHNGKEINRNTGKGIEAIVDCAPINDWASRDAHLYLWVTNPKLPFAFEVMKRWGFTYKTTLTWTKTKRDGSVHGGGMGWFFRGATEHILFGVKGNKPIPSSLRVPNVIMAPPTGHSVKPDAFYEMIDGIYSPQANKIDVFARRFRDGWTVWGNEIPDATHPSRGDRHG</sequence>
<dbReference type="GO" id="GO:0008168">
    <property type="term" value="F:methyltransferase activity"/>
    <property type="evidence" value="ECO:0007669"/>
    <property type="project" value="UniProtKB-KW"/>
</dbReference>
<protein>
    <recommendedName>
        <fullName evidence="7">MT-A70 family protein</fullName>
    </recommendedName>
</protein>
<dbReference type="GO" id="GO:0003676">
    <property type="term" value="F:nucleic acid binding"/>
    <property type="evidence" value="ECO:0007669"/>
    <property type="project" value="InterPro"/>
</dbReference>
<evidence type="ECO:0000256" key="2">
    <source>
        <dbReference type="ARBA" id="ARBA00022679"/>
    </source>
</evidence>
<dbReference type="AlphaFoldDB" id="A0A7V8B1D9"/>
<dbReference type="PANTHER" id="PTHR12829">
    <property type="entry name" value="N6-ADENOSINE-METHYLTRANSFERASE"/>
    <property type="match status" value="1"/>
</dbReference>
<dbReference type="Pfam" id="PF05063">
    <property type="entry name" value="MT-A70"/>
    <property type="match status" value="1"/>
</dbReference>
<evidence type="ECO:0008006" key="7">
    <source>
        <dbReference type="Google" id="ProtNLM"/>
    </source>
</evidence>
<dbReference type="InterPro" id="IPR029063">
    <property type="entry name" value="SAM-dependent_MTases_sf"/>
</dbReference>
<comment type="caution">
    <text evidence="5">The sequence shown here is derived from an EMBL/GenBank/DDBJ whole genome shotgun (WGS) entry which is preliminary data.</text>
</comment>
<evidence type="ECO:0000313" key="6">
    <source>
        <dbReference type="Proteomes" id="UP000460650"/>
    </source>
</evidence>
<dbReference type="EMBL" id="WBVY01000004">
    <property type="protein sequence ID" value="KAB2655934.1"/>
    <property type="molecule type" value="Genomic_DNA"/>
</dbReference>
<keyword evidence="1" id="KW-0489">Methyltransferase</keyword>
<dbReference type="GO" id="GO:0032259">
    <property type="term" value="P:methylation"/>
    <property type="evidence" value="ECO:0007669"/>
    <property type="project" value="UniProtKB-KW"/>
</dbReference>
<comment type="similarity">
    <text evidence="4">Belongs to the MT-A70-like family.</text>
</comment>
<dbReference type="PANTHER" id="PTHR12829:SF7">
    <property type="entry name" value="N6-ADENOSINE-METHYLTRANSFERASE CATALYTIC SUBUNIT"/>
    <property type="match status" value="1"/>
</dbReference>
<proteinExistence type="inferred from homology"/>
<dbReference type="Proteomes" id="UP000460650">
    <property type="component" value="Unassembled WGS sequence"/>
</dbReference>
<dbReference type="Gene3D" id="3.40.50.150">
    <property type="entry name" value="Vaccinia Virus protein VP39"/>
    <property type="match status" value="1"/>
</dbReference>
<evidence type="ECO:0000313" key="5">
    <source>
        <dbReference type="EMBL" id="KAB2655934.1"/>
    </source>
</evidence>
<dbReference type="RefSeq" id="WP_151646741.1">
    <property type="nucleotide sequence ID" value="NZ_WBVY01000004.1"/>
</dbReference>
<accession>A0A7V8B1D9</accession>
<name>A0A7V8B1D9_9HYPH</name>